<dbReference type="InterPro" id="IPR052159">
    <property type="entry name" value="Competence_DNA_uptake"/>
</dbReference>
<feature type="transmembrane region" description="Helical" evidence="6">
    <location>
        <begin position="450"/>
        <end position="474"/>
    </location>
</feature>
<feature type="transmembrane region" description="Helical" evidence="6">
    <location>
        <begin position="54"/>
        <end position="72"/>
    </location>
</feature>
<dbReference type="Proteomes" id="UP000178826">
    <property type="component" value="Unassembled WGS sequence"/>
</dbReference>
<keyword evidence="4 6" id="KW-1133">Transmembrane helix</keyword>
<dbReference type="Pfam" id="PF13567">
    <property type="entry name" value="DUF4131"/>
    <property type="match status" value="1"/>
</dbReference>
<feature type="transmembrane region" description="Helical" evidence="6">
    <location>
        <begin position="6"/>
        <end position="24"/>
    </location>
</feature>
<evidence type="ECO:0000256" key="1">
    <source>
        <dbReference type="ARBA" id="ARBA00004651"/>
    </source>
</evidence>
<evidence type="ECO:0000256" key="2">
    <source>
        <dbReference type="ARBA" id="ARBA00022475"/>
    </source>
</evidence>
<keyword evidence="3 6" id="KW-0812">Transmembrane</keyword>
<evidence type="ECO:0008006" key="11">
    <source>
        <dbReference type="Google" id="ProtNLM"/>
    </source>
</evidence>
<dbReference type="InterPro" id="IPR025405">
    <property type="entry name" value="DUF4131"/>
</dbReference>
<dbReference type="InterPro" id="IPR004477">
    <property type="entry name" value="ComEC_N"/>
</dbReference>
<evidence type="ECO:0000256" key="6">
    <source>
        <dbReference type="SAM" id="Phobius"/>
    </source>
</evidence>
<keyword evidence="5 6" id="KW-0472">Membrane</keyword>
<evidence type="ECO:0000313" key="10">
    <source>
        <dbReference type="Proteomes" id="UP000178826"/>
    </source>
</evidence>
<dbReference type="GO" id="GO:0005886">
    <property type="term" value="C:plasma membrane"/>
    <property type="evidence" value="ECO:0007669"/>
    <property type="project" value="UniProtKB-SubCell"/>
</dbReference>
<feature type="transmembrane region" description="Helical" evidence="6">
    <location>
        <begin position="261"/>
        <end position="285"/>
    </location>
</feature>
<protein>
    <recommendedName>
        <fullName evidence="11">ComEC/Rec2-related protein domain-containing protein</fullName>
    </recommendedName>
</protein>
<feature type="transmembrane region" description="Helical" evidence="6">
    <location>
        <begin position="291"/>
        <end position="324"/>
    </location>
</feature>
<feature type="domain" description="DUF4131" evidence="8">
    <location>
        <begin position="31"/>
        <end position="194"/>
    </location>
</feature>
<evidence type="ECO:0000313" key="9">
    <source>
        <dbReference type="EMBL" id="OGZ74169.1"/>
    </source>
</evidence>
<evidence type="ECO:0000259" key="7">
    <source>
        <dbReference type="Pfam" id="PF03772"/>
    </source>
</evidence>
<comment type="caution">
    <text evidence="9">The sequence shown here is derived from an EMBL/GenBank/DDBJ whole genome shotgun (WGS) entry which is preliminary data.</text>
</comment>
<gene>
    <name evidence="9" type="ORF">A2998_02385</name>
</gene>
<feature type="transmembrane region" description="Helical" evidence="6">
    <location>
        <begin position="423"/>
        <end position="443"/>
    </location>
</feature>
<evidence type="ECO:0000256" key="3">
    <source>
        <dbReference type="ARBA" id="ARBA00022692"/>
    </source>
</evidence>
<dbReference type="EMBL" id="MHOZ01000010">
    <property type="protein sequence ID" value="OGZ74169.1"/>
    <property type="molecule type" value="Genomic_DNA"/>
</dbReference>
<keyword evidence="2" id="KW-1003">Cell membrane</keyword>
<dbReference type="NCBIfam" id="TIGR00360">
    <property type="entry name" value="ComEC_N-term"/>
    <property type="match status" value="1"/>
</dbReference>
<reference evidence="9 10" key="1">
    <citation type="journal article" date="2016" name="Nat. Commun.">
        <title>Thousands of microbial genomes shed light on interconnected biogeochemical processes in an aquifer system.</title>
        <authorList>
            <person name="Anantharaman K."/>
            <person name="Brown C.T."/>
            <person name="Hug L.A."/>
            <person name="Sharon I."/>
            <person name="Castelle C.J."/>
            <person name="Probst A.J."/>
            <person name="Thomas B.C."/>
            <person name="Singh A."/>
            <person name="Wilkins M.J."/>
            <person name="Karaoz U."/>
            <person name="Brodie E.L."/>
            <person name="Williams K.H."/>
            <person name="Hubbard S.S."/>
            <person name="Banfield J.F."/>
        </authorList>
    </citation>
    <scope>NUCLEOTIDE SEQUENCE [LARGE SCALE GENOMIC DNA]</scope>
</reference>
<organism evidence="9 10">
    <name type="scientific">Candidatus Staskawiczbacteria bacterium RIFCSPLOWO2_01_FULL_37_25b</name>
    <dbReference type="NCBI Taxonomy" id="1802213"/>
    <lineage>
        <taxon>Bacteria</taxon>
        <taxon>Candidatus Staskawicziibacteriota</taxon>
    </lineage>
</organism>
<proteinExistence type="predicted"/>
<feature type="transmembrane region" description="Helical" evidence="6">
    <location>
        <begin position="360"/>
        <end position="379"/>
    </location>
</feature>
<feature type="transmembrane region" description="Helical" evidence="6">
    <location>
        <begin position="399"/>
        <end position="417"/>
    </location>
</feature>
<name>A0A1G2IH96_9BACT</name>
<feature type="transmembrane region" description="Helical" evidence="6">
    <location>
        <begin position="29"/>
        <end position="48"/>
    </location>
</feature>
<feature type="transmembrane region" description="Helical" evidence="6">
    <location>
        <begin position="336"/>
        <end position="354"/>
    </location>
</feature>
<dbReference type="PANTHER" id="PTHR30619">
    <property type="entry name" value="DNA INTERNALIZATION/COMPETENCE PROTEIN COMEC/REC2"/>
    <property type="match status" value="1"/>
</dbReference>
<dbReference type="Pfam" id="PF03772">
    <property type="entry name" value="Competence"/>
    <property type="match status" value="1"/>
</dbReference>
<feature type="transmembrane region" description="Helical" evidence="6">
    <location>
        <begin position="494"/>
        <end position="511"/>
    </location>
</feature>
<evidence type="ECO:0000256" key="4">
    <source>
        <dbReference type="ARBA" id="ARBA00022989"/>
    </source>
</evidence>
<dbReference type="PANTHER" id="PTHR30619:SF7">
    <property type="entry name" value="BETA-LACTAMASE DOMAIN PROTEIN"/>
    <property type="match status" value="1"/>
</dbReference>
<feature type="domain" description="ComEC/Rec2-related protein" evidence="7">
    <location>
        <begin position="238"/>
        <end position="509"/>
    </location>
</feature>
<evidence type="ECO:0000259" key="8">
    <source>
        <dbReference type="Pfam" id="PF13567"/>
    </source>
</evidence>
<sequence length="519" mass="59096">MTSSKILFYLSISFIIGIFISSIVKIPQIFLWGFLFLGLLVIITSLFLKRDYLIIIGFCFLFLLLGAVRLQISEFNVENNELRKFNDKGQITLTGKIFREPDIRDNSQKLKIEIYPVKSAEGSVPPKAEQFNWVKNPLDVVLVTTSRYPEYNYLDQIKITGKLETPNETEDFSYKNYLMKDGIYSVMNFPKVELLEKEKNEGPSFVVYSQILWFKQKLRESIRNNFSPPQSSILEGTILGDNGAMSQDLKDKLNITGLRHIVAVSGTHVVILSSIIMSLLLAMGLRRGQAFYIAIIFICLYIILTGLPASGVRAGIMGGLYLLAQKLGRQSMGSRVITSACAVMLLINPLLLFYDVGFQLSFLAVLGLIYLEPLIRGFLKFIIKGFYKKDIKEKYENLFSMFSVTFAAQIFTLPVIVFNFGNISWVSPITNILVLPIVYYLMICGFLSSVAGIFSGALGWVLSIPCYVLLNYFIWVVDSFSKSWMYKTIENVSWIWLAVSYFTIALLTRFLNKRYVQKF</sequence>
<accession>A0A1G2IH96</accession>
<dbReference type="AlphaFoldDB" id="A0A1G2IH96"/>
<evidence type="ECO:0000256" key="5">
    <source>
        <dbReference type="ARBA" id="ARBA00023136"/>
    </source>
</evidence>
<comment type="subcellular location">
    <subcellularLocation>
        <location evidence="1">Cell membrane</location>
        <topology evidence="1">Multi-pass membrane protein</topology>
    </subcellularLocation>
</comment>